<sequence length="229" mass="24585">MDTKCGGIAAVRRPLAPRDNNVAVTPSTVLIGKAPKPKPKARVATATPASPPPPPPTTDVLPSATAECGVVAAVGVAEVSLAEELERARERRGRLRAERELTEREMAGRAAALDREAAEWERRAEEQRRLVAELMRLIRMPEVGSVRKRSASSSSSSDRFDSVYTPVESLRSKEQRKRREAVTLAHSASRDSTSTLSQLQGDGGANSCGQESRASVSTAESAKRTEISS</sequence>
<keyword evidence="1" id="KW-0175">Coiled coil</keyword>
<dbReference type="AlphaFoldDB" id="A0A5J9U6K4"/>
<name>A0A5J9U6K4_9POAL</name>
<evidence type="ECO:0000256" key="1">
    <source>
        <dbReference type="SAM" id="Coils"/>
    </source>
</evidence>
<feature type="compositionally biased region" description="Polar residues" evidence="2">
    <location>
        <begin position="207"/>
        <end position="220"/>
    </location>
</feature>
<comment type="caution">
    <text evidence="3">The sequence shown here is derived from an EMBL/GenBank/DDBJ whole genome shotgun (WGS) entry which is preliminary data.</text>
</comment>
<dbReference type="PANTHER" id="PTHR36790">
    <property type="entry name" value="MYELIN TRANSCRIPTION FACTOR"/>
    <property type="match status" value="1"/>
</dbReference>
<gene>
    <name evidence="3" type="ORF">EJB05_34884</name>
</gene>
<dbReference type="PANTHER" id="PTHR36790:SF1">
    <property type="entry name" value="MYELIN TRANSCRIPTION FACTOR"/>
    <property type="match status" value="1"/>
</dbReference>
<feature type="region of interest" description="Disordered" evidence="2">
    <location>
        <begin position="144"/>
        <end position="229"/>
    </location>
</feature>
<protein>
    <submittedName>
        <fullName evidence="3">Uncharacterized protein</fullName>
    </submittedName>
</protein>
<dbReference type="EMBL" id="RWGY01000029">
    <property type="protein sequence ID" value="TVU18771.1"/>
    <property type="molecule type" value="Genomic_DNA"/>
</dbReference>
<proteinExistence type="predicted"/>
<dbReference type="Gramene" id="TVU18771">
    <property type="protein sequence ID" value="TVU18771"/>
    <property type="gene ID" value="EJB05_34884"/>
</dbReference>
<evidence type="ECO:0000256" key="2">
    <source>
        <dbReference type="SAM" id="MobiDB-lite"/>
    </source>
</evidence>
<feature type="coiled-coil region" evidence="1">
    <location>
        <begin position="78"/>
        <end position="137"/>
    </location>
</feature>
<feature type="non-terminal residue" evidence="3">
    <location>
        <position position="1"/>
    </location>
</feature>
<evidence type="ECO:0000313" key="4">
    <source>
        <dbReference type="Proteomes" id="UP000324897"/>
    </source>
</evidence>
<feature type="compositionally biased region" description="Polar residues" evidence="2">
    <location>
        <begin position="190"/>
        <end position="200"/>
    </location>
</feature>
<keyword evidence="4" id="KW-1185">Reference proteome</keyword>
<dbReference type="OrthoDB" id="696757at2759"/>
<feature type="region of interest" description="Disordered" evidence="2">
    <location>
        <begin position="26"/>
        <end position="62"/>
    </location>
</feature>
<accession>A0A5J9U6K4</accession>
<organism evidence="3 4">
    <name type="scientific">Eragrostis curvula</name>
    <name type="common">weeping love grass</name>
    <dbReference type="NCBI Taxonomy" id="38414"/>
    <lineage>
        <taxon>Eukaryota</taxon>
        <taxon>Viridiplantae</taxon>
        <taxon>Streptophyta</taxon>
        <taxon>Embryophyta</taxon>
        <taxon>Tracheophyta</taxon>
        <taxon>Spermatophyta</taxon>
        <taxon>Magnoliopsida</taxon>
        <taxon>Liliopsida</taxon>
        <taxon>Poales</taxon>
        <taxon>Poaceae</taxon>
        <taxon>PACMAD clade</taxon>
        <taxon>Chloridoideae</taxon>
        <taxon>Eragrostideae</taxon>
        <taxon>Eragrostidinae</taxon>
        <taxon>Eragrostis</taxon>
    </lineage>
</organism>
<evidence type="ECO:0000313" key="3">
    <source>
        <dbReference type="EMBL" id="TVU18771.1"/>
    </source>
</evidence>
<dbReference type="Proteomes" id="UP000324897">
    <property type="component" value="Chromosome 7"/>
</dbReference>
<reference evidence="3 4" key="1">
    <citation type="journal article" date="2019" name="Sci. Rep.">
        <title>A high-quality genome of Eragrostis curvula grass provides insights into Poaceae evolution and supports new strategies to enhance forage quality.</title>
        <authorList>
            <person name="Carballo J."/>
            <person name="Santos B.A.C.M."/>
            <person name="Zappacosta D."/>
            <person name="Garbus I."/>
            <person name="Selva J.P."/>
            <person name="Gallo C.A."/>
            <person name="Diaz A."/>
            <person name="Albertini E."/>
            <person name="Caccamo M."/>
            <person name="Echenique V."/>
        </authorList>
    </citation>
    <scope>NUCLEOTIDE SEQUENCE [LARGE SCALE GENOMIC DNA]</scope>
    <source>
        <strain evidence="4">cv. Victoria</strain>
        <tissue evidence="3">Leaf</tissue>
    </source>
</reference>